<dbReference type="EMBL" id="MPUH01000282">
    <property type="protein sequence ID" value="OMJ84046.1"/>
    <property type="molecule type" value="Genomic_DNA"/>
</dbReference>
<feature type="signal peptide" evidence="3">
    <location>
        <begin position="1"/>
        <end position="17"/>
    </location>
</feature>
<dbReference type="CDD" id="cd00064">
    <property type="entry name" value="FU"/>
    <property type="match status" value="1"/>
</dbReference>
<dbReference type="OrthoDB" id="300641at2759"/>
<dbReference type="SUPFAM" id="SSF49899">
    <property type="entry name" value="Concanavalin A-like lectins/glucanases"/>
    <property type="match status" value="2"/>
</dbReference>
<feature type="transmembrane region" description="Helical" evidence="2">
    <location>
        <begin position="1740"/>
        <end position="1761"/>
    </location>
</feature>
<feature type="chain" id="PRO_5012073966" description="TNFR-Cys domain-containing protein" evidence="3">
    <location>
        <begin position="18"/>
        <end position="2262"/>
    </location>
</feature>
<evidence type="ECO:0000256" key="2">
    <source>
        <dbReference type="SAM" id="Phobius"/>
    </source>
</evidence>
<dbReference type="SMART" id="SM00261">
    <property type="entry name" value="FU"/>
    <property type="match status" value="4"/>
</dbReference>
<keyword evidence="3" id="KW-0732">Signal</keyword>
<dbReference type="InterPro" id="IPR000742">
    <property type="entry name" value="EGF"/>
</dbReference>
<keyword evidence="1" id="KW-1015">Disulfide bond</keyword>
<dbReference type="SUPFAM" id="SSF57184">
    <property type="entry name" value="Growth factor receptor domain"/>
    <property type="match status" value="3"/>
</dbReference>
<dbReference type="InterPro" id="IPR006212">
    <property type="entry name" value="Furin_repeat"/>
</dbReference>
<feature type="transmembrane region" description="Helical" evidence="2">
    <location>
        <begin position="2093"/>
        <end position="2111"/>
    </location>
</feature>
<evidence type="ECO:0000256" key="3">
    <source>
        <dbReference type="SAM" id="SignalP"/>
    </source>
</evidence>
<keyword evidence="6" id="KW-1185">Reference proteome</keyword>
<dbReference type="PANTHER" id="PTHR23275:SF100">
    <property type="entry name" value="EGF-LIKE DOMAIN-CONTAINING PROTEIN"/>
    <property type="match status" value="1"/>
</dbReference>
<keyword evidence="2" id="KW-0472">Membrane</keyword>
<gene>
    <name evidence="5" type="ORF">SteCoe_14915</name>
</gene>
<organism evidence="5 6">
    <name type="scientific">Stentor coeruleus</name>
    <dbReference type="NCBI Taxonomy" id="5963"/>
    <lineage>
        <taxon>Eukaryota</taxon>
        <taxon>Sar</taxon>
        <taxon>Alveolata</taxon>
        <taxon>Ciliophora</taxon>
        <taxon>Postciliodesmatophora</taxon>
        <taxon>Heterotrichea</taxon>
        <taxon>Heterotrichida</taxon>
        <taxon>Stentoridae</taxon>
        <taxon>Stentor</taxon>
    </lineage>
</organism>
<dbReference type="PANTHER" id="PTHR23275">
    <property type="entry name" value="CABRIOLET.-RELATED"/>
    <property type="match status" value="1"/>
</dbReference>
<evidence type="ECO:0000313" key="5">
    <source>
        <dbReference type="EMBL" id="OMJ84046.1"/>
    </source>
</evidence>
<dbReference type="Gene3D" id="2.60.120.200">
    <property type="match status" value="1"/>
</dbReference>
<feature type="transmembrane region" description="Helical" evidence="2">
    <location>
        <begin position="2157"/>
        <end position="2181"/>
    </location>
</feature>
<feature type="transmembrane region" description="Helical" evidence="2">
    <location>
        <begin position="2118"/>
        <end position="2137"/>
    </location>
</feature>
<dbReference type="InterPro" id="IPR001368">
    <property type="entry name" value="TNFR/NGFR_Cys_rich_reg"/>
</dbReference>
<feature type="transmembrane region" description="Helical" evidence="2">
    <location>
        <begin position="2007"/>
        <end position="2030"/>
    </location>
</feature>
<protein>
    <recommendedName>
        <fullName evidence="4">TNFR-Cys domain-containing protein</fullName>
    </recommendedName>
</protein>
<proteinExistence type="predicted"/>
<evidence type="ECO:0000259" key="4">
    <source>
        <dbReference type="PROSITE" id="PS00652"/>
    </source>
</evidence>
<reference evidence="5 6" key="1">
    <citation type="submission" date="2016-11" db="EMBL/GenBank/DDBJ databases">
        <title>The macronuclear genome of Stentor coeruleus: a giant cell with tiny introns.</title>
        <authorList>
            <person name="Slabodnick M."/>
            <person name="Ruby J.G."/>
            <person name="Reiff S.B."/>
            <person name="Swart E.C."/>
            <person name="Gosai S."/>
            <person name="Prabakaran S."/>
            <person name="Witkowska E."/>
            <person name="Larue G.E."/>
            <person name="Fisher S."/>
            <person name="Freeman R.M."/>
            <person name="Gunawardena J."/>
            <person name="Chu W."/>
            <person name="Stover N.A."/>
            <person name="Gregory B.D."/>
            <person name="Nowacki M."/>
            <person name="Derisi J."/>
            <person name="Roy S.W."/>
            <person name="Marshall W.F."/>
            <person name="Sood P."/>
        </authorList>
    </citation>
    <scope>NUCLEOTIDE SEQUENCE [LARGE SCALE GENOMIC DNA]</scope>
    <source>
        <strain evidence="5">WM001</strain>
    </source>
</reference>
<evidence type="ECO:0000256" key="1">
    <source>
        <dbReference type="ARBA" id="ARBA00023157"/>
    </source>
</evidence>
<comment type="caution">
    <text evidence="5">The sequence shown here is derived from an EMBL/GenBank/DDBJ whole genome shotgun (WGS) entry which is preliminary data.</text>
</comment>
<evidence type="ECO:0000313" key="6">
    <source>
        <dbReference type="Proteomes" id="UP000187209"/>
    </source>
</evidence>
<feature type="domain" description="TNFR-Cys" evidence="4">
    <location>
        <begin position="892"/>
        <end position="929"/>
    </location>
</feature>
<keyword evidence="2" id="KW-0812">Transmembrane</keyword>
<accession>A0A1R2C4V9</accession>
<sequence length="2262" mass="255503">MNRRNFISLSLIYCAFAMLDCLSSSDSKCISCSSYLLSPVCTRICPSGYTAASFGKCSLLEAYPKLFFLDFSSETNLQLNSISSFYTPSNISYINSLKSSPLPTLDRGFYFSNNSTMATLPESNSSFIPSPNLTVKMWIKVISKGKILSSYIGSSYTYCNIYSTDSELIFEVSYCKKDSLDCGNTLPSLPLAISKKWQHMMFNVEFTYKEIILTGYKDKNLGINIVLGSSENSIGKVEGNFTWVLGNSIESFEGFLYMLEVDNWNNVVNLVFVDPPNCLSGEYWDGECLPCMKNCGDWPWCVRDTDCSYCFSNVTESCYGYKESEVISGVNCVLGCVECYNTTACLKAQYGNYVLRKNYKGEISDTISSNISIDMTNLMPREILQSGSNDNTDYFNSPDLDDYTPIPCRGFYFSGGQFGATRLSQVIPSTFSLSFWLKGKSGPILSKSSKLIVFADGSLQIELINSENSISSTIVPANPLEYLWSIIIFNIEYSNFDTTITRYINNTVTFQYTYENQVFRDTRSIIYIGKNSSDYYIGFIMYCGISSLFQDYSTILSDFYPLPCIISTCDYYQALDIGCSNCTSGCTGCYLKDSCGVCYDLNCLECYTIYECIICKPGYTLNEGSCVLYNENCIDKYLSIGCSKCSSEMIMLDGHCLSKCPTGYFNNTGSCVLEDNKILDIDFKDIIILDTIGLITVGKNNSNVYPEIDPYDPYPMKNRGYYFSSSSMLQVSIGTIFSHNFTIASWIKAKDYGSFISKGLVLSNILIKVSDYLVSTDIFNINQGDINFSGGVDLSTWAYLEVTIEYSPYTYSTTLTFFKNIIVENQYTKTFFAFTDQWNNEFYIGNNPHLSSEYGFTGFLWSLEIYNSYNRGRNYYTVGCLGCSLCASHLICPGNCSHFESDPTCASCSTCSYGCNRVTDCNLCHDANCETCLSFSTCKLCRSRYYLLDNACFPCHSSCQSCTNSSYTSCITCLSNYLYFPNYSRCLKYSSCSTGYEINSNLTSCLIIKSTPIFKVQFNKLKGIFIDSISNLSLQSGNSTSFYPNYESSDILAAKDRGLYFNTTSYMQILTPTTSNLILSPNFTFSLWVMIISDGNLFTRSYANNVYINLATGQGIKFSILIENTTKSCQIISTQYYFKWHLIQITKEIYDDGERISVYVDEMSNSQIYSSYYEDPIYNISSIFGDPIKSFQGFMYEITISNSLSLVNFMSSSKCIYPYGISHCLPTCLIDYFYSYDTGTCKKCLSKCNYCSYSTHCNLCYDSLCLECEDYVVCSACKSNSTYTNGKCVCNTGYGYHSKRETCLIITDQCFEGCKYCIGLSVFECVECKDGYFFIEGICEKIPTGYNNSTNPQAEATQILLLIFNGLEGLVLDKINSIPALTGKSESFYPDYDNEDPLAAYLRGYYFDGKSSIVRLPEYKNYTSNPLILPPSYTFEIWILPTSDGTFLYSSSPTTLLFNISLNDLHIILTFYLEDIGIVSYNSSMPVFFNSWYVLLASLNYTQSSSSISLYINNIYDGTQTIPEAIFVNVFPNTFITIGASYHKSYFSGFIYSVSFYLSYEITQNRQLVECSAHYNGICLPECLIDEYWVGPEYNHCGKCMENCKKGCRNYTSCNLCYNPLCKYCFDYQEGCKECIDYAEDTKDCKCIEGSDFDEIQHLCYKCIEGEYYNGTACEKCSTKCAKCDKTTCFSCMANAELNGNDCICSIGYNGTNSCTESSLNMTLILSSNNNIILVFSSNLTYQLNISSFSLSACVSIVYGIQMWSPTKYYIEIAFDDKVPLGCEMILEFQSATSVLSVYNGILKSLIYKIQLYEMDASDSSNYQALMASAEKTSAATTRGTTSATISFSMSNPNPACLWSFINVIQMICFIRMSSVPLTPKFSGYLKGLKKYNMFPNIFEYFVPDTGQKKPFKKAYDFGYKTNLLLLNSGSYISAFLFTLSLLFLFLILNRFSHKKPLSISFIKEKITSTLKNYKYGTFVRFWITCYMELFAAALIALIMFDTSTPGLIINLIVSIIIIIVIIATPIVFFDFTYKNREKISDSNEEITANWGTLFYEFSNDKGLGSSQFYFFFFTRRILYIVIQFSLQSFPIVQLSLNTALSVANLFYLLVFRPFTEIVLNITNPICEIGILIIFILTSISMLDIPDTMYDQLDDILVFFVNFIMFVQMGSSIAVFIKNVIMIIKMKIKKRKEEAEKKAKDKMMMKVAPLNTKPEAISSNDEENSVEILEEKMHPPSAEVSYHNDYTEVAVVRSRKLAFHSN</sequence>
<dbReference type="InterPro" id="IPR013320">
    <property type="entry name" value="ConA-like_dom_sf"/>
</dbReference>
<dbReference type="SMART" id="SM00181">
    <property type="entry name" value="EGF"/>
    <property type="match status" value="7"/>
</dbReference>
<feature type="transmembrane region" description="Helical" evidence="2">
    <location>
        <begin position="1982"/>
        <end position="2001"/>
    </location>
</feature>
<dbReference type="InterPro" id="IPR009030">
    <property type="entry name" value="Growth_fac_rcpt_cys_sf"/>
</dbReference>
<feature type="domain" description="TNFR-Cys" evidence="4">
    <location>
        <begin position="1228"/>
        <end position="1265"/>
    </location>
</feature>
<name>A0A1R2C4V9_9CILI</name>
<keyword evidence="2" id="KW-1133">Transmembrane helix</keyword>
<dbReference type="Proteomes" id="UP000187209">
    <property type="component" value="Unassembled WGS sequence"/>
</dbReference>
<dbReference type="PROSITE" id="PS00652">
    <property type="entry name" value="TNFR_NGFR_1"/>
    <property type="match status" value="2"/>
</dbReference>
<feature type="transmembrane region" description="Helical" evidence="2">
    <location>
        <begin position="1930"/>
        <end position="1949"/>
    </location>
</feature>
<dbReference type="Pfam" id="PF13385">
    <property type="entry name" value="Laminin_G_3"/>
    <property type="match status" value="1"/>
</dbReference>
<dbReference type="InterPro" id="IPR052798">
    <property type="entry name" value="Giardia_VSA"/>
</dbReference>